<dbReference type="InterPro" id="IPR042101">
    <property type="entry name" value="SRP54_N_sf"/>
</dbReference>
<comment type="subcellular location">
    <subcellularLocation>
        <location evidence="1">Cell inner membrane</location>
        <topology evidence="1">Peripheral membrane protein</topology>
        <orientation evidence="1">Cytoplasmic side</orientation>
    </subcellularLocation>
    <subcellularLocation>
        <location evidence="10">Cell membrane</location>
        <topology evidence="10">Peripheral membrane protein</topology>
        <orientation evidence="10">Cytoplasmic side</orientation>
    </subcellularLocation>
    <subcellularLocation>
        <location evidence="10">Cytoplasm</location>
    </subcellularLocation>
</comment>
<evidence type="ECO:0000256" key="9">
    <source>
        <dbReference type="ARBA" id="ARBA00048027"/>
    </source>
</evidence>
<evidence type="ECO:0000256" key="10">
    <source>
        <dbReference type="HAMAP-Rule" id="MF_00920"/>
    </source>
</evidence>
<feature type="binding site" evidence="10">
    <location>
        <begin position="247"/>
        <end position="251"/>
    </location>
    <ligand>
        <name>GTP</name>
        <dbReference type="ChEBI" id="CHEBI:37565"/>
    </ligand>
</feature>
<dbReference type="PANTHER" id="PTHR43134:SF1">
    <property type="entry name" value="SIGNAL RECOGNITION PARTICLE RECEPTOR SUBUNIT ALPHA"/>
    <property type="match status" value="1"/>
</dbReference>
<comment type="function">
    <text evidence="10">Involved in targeting and insertion of nascent membrane proteins into the cytoplasmic membrane. Acts as a receptor for the complex formed by the signal recognition particle (SRP) and the ribosome-nascent chain (RNC). Interaction with SRP-RNC leads to the transfer of the RNC complex to the Sec translocase for insertion into the membrane, the hydrolysis of GTP by both Ffh and FtsY, and the dissociation of the SRP-FtsY complex into the individual components.</text>
</comment>
<name>A0A937AE26_9HYPH</name>
<dbReference type="GO" id="GO:0005047">
    <property type="term" value="F:signal recognition particle binding"/>
    <property type="evidence" value="ECO:0007669"/>
    <property type="project" value="TreeGrafter"/>
</dbReference>
<proteinExistence type="inferred from homology"/>
<dbReference type="SMART" id="SM00382">
    <property type="entry name" value="AAA"/>
    <property type="match status" value="1"/>
</dbReference>
<evidence type="ECO:0000256" key="2">
    <source>
        <dbReference type="ARBA" id="ARBA00022475"/>
    </source>
</evidence>
<comment type="caution">
    <text evidence="13">The sequence shown here is derived from an EMBL/GenBank/DDBJ whole genome shotgun (WGS) entry which is preliminary data.</text>
</comment>
<dbReference type="SUPFAM" id="SSF47364">
    <property type="entry name" value="Domain of the SRP/SRP receptor G-proteins"/>
    <property type="match status" value="1"/>
</dbReference>
<dbReference type="InterPro" id="IPR013822">
    <property type="entry name" value="Signal_recog_particl_SRP54_hlx"/>
</dbReference>
<organism evidence="13 14">
    <name type="scientific">Candidatus Liberibacter ctenarytainae</name>
    <dbReference type="NCBI Taxonomy" id="2020335"/>
    <lineage>
        <taxon>Bacteria</taxon>
        <taxon>Pseudomonadati</taxon>
        <taxon>Pseudomonadota</taxon>
        <taxon>Alphaproteobacteria</taxon>
        <taxon>Hyphomicrobiales</taxon>
        <taxon>Rhizobiaceae</taxon>
        <taxon>Liberibacter</taxon>
    </lineage>
</organism>
<keyword evidence="3 10" id="KW-0963">Cytoplasm</keyword>
<dbReference type="NCBIfam" id="TIGR00064">
    <property type="entry name" value="ftsY"/>
    <property type="match status" value="1"/>
</dbReference>
<dbReference type="PROSITE" id="PS00300">
    <property type="entry name" value="SRP54"/>
    <property type="match status" value="1"/>
</dbReference>
<dbReference type="Pfam" id="PF00448">
    <property type="entry name" value="SRP54"/>
    <property type="match status" value="1"/>
</dbReference>
<comment type="subunit">
    <text evidence="10">Part of the signal recognition particle protein translocation system, which is composed of SRP and FtsY. SRP is a ribonucleoprotein composed of Ffh and a 4.5S RNA molecule.</text>
</comment>
<dbReference type="InterPro" id="IPR000897">
    <property type="entry name" value="SRP54_GTPase_dom"/>
</dbReference>
<keyword evidence="2 10" id="KW-1003">Cell membrane</keyword>
<feature type="domain" description="SRP54-type proteins GTP-binding" evidence="12">
    <location>
        <begin position="332"/>
        <end position="345"/>
    </location>
</feature>
<dbReference type="GO" id="GO:0005886">
    <property type="term" value="C:plasma membrane"/>
    <property type="evidence" value="ECO:0007669"/>
    <property type="project" value="UniProtKB-SubCell"/>
</dbReference>
<dbReference type="SMART" id="SM00963">
    <property type="entry name" value="SRP54_N"/>
    <property type="match status" value="1"/>
</dbReference>
<dbReference type="SUPFAM" id="SSF52540">
    <property type="entry name" value="P-loop containing nucleoside triphosphate hydrolases"/>
    <property type="match status" value="1"/>
</dbReference>
<comment type="similarity">
    <text evidence="10">Belongs to the GTP-binding SRP family. FtsY subfamily.</text>
</comment>
<gene>
    <name evidence="10 13" type="primary">ftsY</name>
    <name evidence="13" type="ORF">EU981_00855</name>
</gene>
<dbReference type="InterPro" id="IPR004390">
    <property type="entry name" value="SR_rcpt_FtsY"/>
</dbReference>
<evidence type="ECO:0000256" key="7">
    <source>
        <dbReference type="ARBA" id="ARBA00023136"/>
    </source>
</evidence>
<feature type="binding site" evidence="10">
    <location>
        <begin position="165"/>
        <end position="172"/>
    </location>
    <ligand>
        <name>GTP</name>
        <dbReference type="ChEBI" id="CHEBI:37565"/>
    </ligand>
</feature>
<evidence type="ECO:0000256" key="6">
    <source>
        <dbReference type="ARBA" id="ARBA00023134"/>
    </source>
</evidence>
<evidence type="ECO:0000313" key="13">
    <source>
        <dbReference type="EMBL" id="MBL0848644.1"/>
    </source>
</evidence>
<dbReference type="GO" id="GO:0005525">
    <property type="term" value="F:GTP binding"/>
    <property type="evidence" value="ECO:0007669"/>
    <property type="project" value="UniProtKB-UniRule"/>
</dbReference>
<dbReference type="FunFam" id="3.40.50.300:FF:000053">
    <property type="entry name" value="Signal recognition particle receptor FtsY"/>
    <property type="match status" value="1"/>
</dbReference>
<dbReference type="Proteomes" id="UP000736856">
    <property type="component" value="Unassembled WGS sequence"/>
</dbReference>
<evidence type="ECO:0000259" key="12">
    <source>
        <dbReference type="PROSITE" id="PS00300"/>
    </source>
</evidence>
<evidence type="ECO:0000256" key="1">
    <source>
        <dbReference type="ARBA" id="ARBA00004515"/>
    </source>
</evidence>
<accession>A0A937AE26</accession>
<keyword evidence="7 10" id="KW-0472">Membrane</keyword>
<dbReference type="GO" id="GO:0006614">
    <property type="term" value="P:SRP-dependent cotranslational protein targeting to membrane"/>
    <property type="evidence" value="ECO:0007669"/>
    <property type="project" value="InterPro"/>
</dbReference>
<dbReference type="InterPro" id="IPR036225">
    <property type="entry name" value="SRP/SRP_N"/>
</dbReference>
<dbReference type="Gene3D" id="3.40.50.300">
    <property type="entry name" value="P-loop containing nucleotide triphosphate hydrolases"/>
    <property type="match status" value="1"/>
</dbReference>
<dbReference type="PANTHER" id="PTHR43134">
    <property type="entry name" value="SIGNAL RECOGNITION PARTICLE RECEPTOR SUBUNIT ALPHA"/>
    <property type="match status" value="1"/>
</dbReference>
<dbReference type="AlphaFoldDB" id="A0A937AE26"/>
<evidence type="ECO:0000256" key="8">
    <source>
        <dbReference type="ARBA" id="ARBA00023170"/>
    </source>
</evidence>
<protein>
    <recommendedName>
        <fullName evidence="10">Signal recognition particle receptor FtsY</fullName>
        <shortName evidence="10">SRP receptor</shortName>
        <ecNumber evidence="10">3.6.5.4</ecNumber>
    </recommendedName>
</protein>
<comment type="caution">
    <text evidence="10">Lacks conserved residue(s) required for the propagation of feature annotation.</text>
</comment>
<dbReference type="Gene3D" id="1.20.120.140">
    <property type="entry name" value="Signal recognition particle SRP54, nucleotide-binding domain"/>
    <property type="match status" value="1"/>
</dbReference>
<dbReference type="SMART" id="SM00962">
    <property type="entry name" value="SRP54"/>
    <property type="match status" value="1"/>
</dbReference>
<feature type="region of interest" description="Disordered" evidence="11">
    <location>
        <begin position="1"/>
        <end position="26"/>
    </location>
</feature>
<dbReference type="Pfam" id="PF02881">
    <property type="entry name" value="SRP54_N"/>
    <property type="match status" value="1"/>
</dbReference>
<evidence type="ECO:0000256" key="11">
    <source>
        <dbReference type="SAM" id="MobiDB-lite"/>
    </source>
</evidence>
<keyword evidence="8 10" id="KW-0675">Receptor</keyword>
<sequence length="368" mass="40597">MLLDFFRKKKPQTNHDSPSDTESCVEDKKFLKSSEIDAVQKSRSKEDISCQNTEEKPMFWLQKMVKGLTSTSVKLKEGIAEIISKKRIDDSVREELEDLLIRSDIGVEVAQRIVNNLIAKRYKRDVSLQCILQDMSAQIHEILSQVSSRFDLNFSHKPHVILVVGVNGVGKTTAIGKLSKKISDSGFKVLLAAGDTFRSAASDQLKIWANRSNADFVGSKIGADAAALAYESFQQAQMKNIDVLIIDTAGRLQNNVALMAEIGKMIRVLKRLDPDSPHSVLQVLDATVGQNALRQVEMFHVVAGVTGLIMAKLDGTARGGSLISISIKHQLPIYFIGTGEGIDDLEHFAAKDFTAAITGFPDFHEEQL</sequence>
<dbReference type="EC" id="3.6.5.4" evidence="10"/>
<keyword evidence="4 10" id="KW-0547">Nucleotide-binding</keyword>
<reference evidence="13" key="1">
    <citation type="submission" date="2019-02" db="EMBL/GenBank/DDBJ databases">
        <title>A novel Candidatus Liberibacter species associated with the New Zealand native fuchsia psyllid, Ctenarytaina fuchsiae.</title>
        <authorList>
            <person name="Thompson S.M."/>
            <person name="Jorgensen N."/>
            <person name="David C."/>
            <person name="Bulman S.R."/>
            <person name="Smith G.R."/>
        </authorList>
    </citation>
    <scope>NUCLEOTIDE SEQUENCE</scope>
    <source>
        <strain evidence="13">Oxford</strain>
    </source>
</reference>
<dbReference type="EMBL" id="SEOL01000001">
    <property type="protein sequence ID" value="MBL0848644.1"/>
    <property type="molecule type" value="Genomic_DNA"/>
</dbReference>
<evidence type="ECO:0000256" key="5">
    <source>
        <dbReference type="ARBA" id="ARBA00022801"/>
    </source>
</evidence>
<keyword evidence="5 10" id="KW-0378">Hydrolase</keyword>
<dbReference type="GO" id="GO:0003924">
    <property type="term" value="F:GTPase activity"/>
    <property type="evidence" value="ECO:0007669"/>
    <property type="project" value="UniProtKB-UniRule"/>
</dbReference>
<evidence type="ECO:0000313" key="14">
    <source>
        <dbReference type="Proteomes" id="UP000736856"/>
    </source>
</evidence>
<dbReference type="HAMAP" id="MF_00920">
    <property type="entry name" value="FtsY"/>
    <property type="match status" value="1"/>
</dbReference>
<dbReference type="InterPro" id="IPR027417">
    <property type="entry name" value="P-loop_NTPase"/>
</dbReference>
<keyword evidence="6 10" id="KW-0342">GTP-binding</keyword>
<dbReference type="InterPro" id="IPR003593">
    <property type="entry name" value="AAA+_ATPase"/>
</dbReference>
<comment type="catalytic activity">
    <reaction evidence="9 10">
        <text>GTP + H2O = GDP + phosphate + H(+)</text>
        <dbReference type="Rhea" id="RHEA:19669"/>
        <dbReference type="ChEBI" id="CHEBI:15377"/>
        <dbReference type="ChEBI" id="CHEBI:15378"/>
        <dbReference type="ChEBI" id="CHEBI:37565"/>
        <dbReference type="ChEBI" id="CHEBI:43474"/>
        <dbReference type="ChEBI" id="CHEBI:58189"/>
        <dbReference type="EC" id="3.6.5.4"/>
    </reaction>
</comment>
<dbReference type="GO" id="GO:0005737">
    <property type="term" value="C:cytoplasm"/>
    <property type="evidence" value="ECO:0007669"/>
    <property type="project" value="UniProtKB-SubCell"/>
</dbReference>
<evidence type="ECO:0000256" key="3">
    <source>
        <dbReference type="ARBA" id="ARBA00022490"/>
    </source>
</evidence>
<evidence type="ECO:0000256" key="4">
    <source>
        <dbReference type="ARBA" id="ARBA00022741"/>
    </source>
</evidence>